<comment type="caution">
    <text evidence="2">The sequence shown here is derived from an EMBL/GenBank/DDBJ whole genome shotgun (WGS) entry which is preliminary data.</text>
</comment>
<feature type="non-terminal residue" evidence="2">
    <location>
        <position position="266"/>
    </location>
</feature>
<dbReference type="EMBL" id="JAMKFB020000022">
    <property type="protein sequence ID" value="KAL0160077.1"/>
    <property type="molecule type" value="Genomic_DNA"/>
</dbReference>
<gene>
    <name evidence="2" type="ORF">M9458_043802</name>
</gene>
<dbReference type="Proteomes" id="UP001529510">
    <property type="component" value="Unassembled WGS sequence"/>
</dbReference>
<evidence type="ECO:0000313" key="3">
    <source>
        <dbReference type="Proteomes" id="UP001529510"/>
    </source>
</evidence>
<evidence type="ECO:0000313" key="2">
    <source>
        <dbReference type="EMBL" id="KAL0160077.1"/>
    </source>
</evidence>
<reference evidence="2 3" key="1">
    <citation type="submission" date="2024-05" db="EMBL/GenBank/DDBJ databases">
        <title>Genome sequencing and assembly of Indian major carp, Cirrhinus mrigala (Hamilton, 1822).</title>
        <authorList>
            <person name="Mohindra V."/>
            <person name="Chowdhury L.M."/>
            <person name="Lal K."/>
            <person name="Jena J.K."/>
        </authorList>
    </citation>
    <scope>NUCLEOTIDE SEQUENCE [LARGE SCALE GENOMIC DNA]</scope>
    <source>
        <strain evidence="2">CM1030</strain>
        <tissue evidence="2">Blood</tissue>
    </source>
</reference>
<feature type="region of interest" description="Disordered" evidence="1">
    <location>
        <begin position="151"/>
        <end position="266"/>
    </location>
</feature>
<organism evidence="2 3">
    <name type="scientific">Cirrhinus mrigala</name>
    <name type="common">Mrigala</name>
    <dbReference type="NCBI Taxonomy" id="683832"/>
    <lineage>
        <taxon>Eukaryota</taxon>
        <taxon>Metazoa</taxon>
        <taxon>Chordata</taxon>
        <taxon>Craniata</taxon>
        <taxon>Vertebrata</taxon>
        <taxon>Euteleostomi</taxon>
        <taxon>Actinopterygii</taxon>
        <taxon>Neopterygii</taxon>
        <taxon>Teleostei</taxon>
        <taxon>Ostariophysi</taxon>
        <taxon>Cypriniformes</taxon>
        <taxon>Cyprinidae</taxon>
        <taxon>Labeoninae</taxon>
        <taxon>Labeonini</taxon>
        <taxon>Cirrhinus</taxon>
    </lineage>
</organism>
<feature type="region of interest" description="Disordered" evidence="1">
    <location>
        <begin position="1"/>
        <end position="39"/>
    </location>
</feature>
<feature type="non-terminal residue" evidence="2">
    <location>
        <position position="1"/>
    </location>
</feature>
<accession>A0ABD0NFM7</accession>
<dbReference type="AlphaFoldDB" id="A0ABD0NFM7"/>
<feature type="compositionally biased region" description="Pro residues" evidence="1">
    <location>
        <begin position="195"/>
        <end position="216"/>
    </location>
</feature>
<sequence length="266" mass="27890">PTLDPEPSQPSPRFAEHEPEPTVDGEPEPSTTDEPLPNGATVLRIHHIRPGARAGYVTVEREGAEESPAQCTIAKGERKLDLGLWYFEQDFIDFNEDMYADMPPLSHHHPNYPFTLNPLSTLTSLSRDSPTAHPQPTICAVGSPRVCQFPSASWLEDPSSPPPASNGSLPSPVGPPAPPGSLVSPAPSPQDSTPPAAPCRSIPPAPLGSSLPPAPPQSSVAPAPPRTSGAPEPWTLPWPSGSSVSPELVGSLSLPRAPPPLALPPS</sequence>
<evidence type="ECO:0000256" key="1">
    <source>
        <dbReference type="SAM" id="MobiDB-lite"/>
    </source>
</evidence>
<name>A0ABD0NFM7_CIRMR</name>
<proteinExistence type="predicted"/>
<keyword evidence="3" id="KW-1185">Reference proteome</keyword>
<feature type="compositionally biased region" description="Pro residues" evidence="1">
    <location>
        <begin position="256"/>
        <end position="266"/>
    </location>
</feature>
<protein>
    <submittedName>
        <fullName evidence="2">Uncharacterized protein</fullName>
    </submittedName>
</protein>